<dbReference type="EMBL" id="FQXK01000014">
    <property type="protein sequence ID" value="SHI17771.1"/>
    <property type="molecule type" value="Genomic_DNA"/>
</dbReference>
<name>A0A1M5Z0M1_BUTFI</name>
<evidence type="ECO:0000259" key="1">
    <source>
        <dbReference type="PROSITE" id="PS50887"/>
    </source>
</evidence>
<gene>
    <name evidence="2" type="ORF">SAMN02745229_01887</name>
</gene>
<evidence type="ECO:0000313" key="2">
    <source>
        <dbReference type="EMBL" id="SHI17771.1"/>
    </source>
</evidence>
<sequence>MTRKNRSPDQEMQNQDLAMYSYIDPLTGLNNRASGEQQIINVLEGDDPAGALLMIDIDHFKSVNDTYGHAMGDRILKRFAEILKSFIRNEDILMRLGGDEFIIFYRNFTEPDQLAERCRRIIEKVEYLIGDMVDERIGQTISASIGIAISGINGNDLKTLKDHADKALYYVKQHSKHGFLLYEDGVDSVHEVSKHRGSVDISVLKTMINENGLDRGAYLVDYDSFKNLYRFLSRNLKRIDTSYQLVLFTLTLKKPATSLSIINLERQLGRLIGKTLRVGDVAAQYGRNQYVVLLSGTNTDNGKIAANRVTNNWLEEFESSCNISYEIEDLCDDKSEIAL</sequence>
<dbReference type="RefSeq" id="WP_073387250.1">
    <property type="nucleotide sequence ID" value="NZ_FQXK01000014.1"/>
</dbReference>
<dbReference type="InterPro" id="IPR000160">
    <property type="entry name" value="GGDEF_dom"/>
</dbReference>
<dbReference type="CDD" id="cd01949">
    <property type="entry name" value="GGDEF"/>
    <property type="match status" value="1"/>
</dbReference>
<dbReference type="PANTHER" id="PTHR45138:SF9">
    <property type="entry name" value="DIGUANYLATE CYCLASE DGCM-RELATED"/>
    <property type="match status" value="1"/>
</dbReference>
<keyword evidence="3" id="KW-1185">Reference proteome</keyword>
<dbReference type="SUPFAM" id="SSF55073">
    <property type="entry name" value="Nucleotide cyclase"/>
    <property type="match status" value="1"/>
</dbReference>
<dbReference type="OrthoDB" id="9805474at2"/>
<proteinExistence type="predicted"/>
<dbReference type="Pfam" id="PF00990">
    <property type="entry name" value="GGDEF"/>
    <property type="match status" value="1"/>
</dbReference>
<feature type="domain" description="GGDEF" evidence="1">
    <location>
        <begin position="48"/>
        <end position="184"/>
    </location>
</feature>
<dbReference type="InterPro" id="IPR050469">
    <property type="entry name" value="Diguanylate_Cyclase"/>
</dbReference>
<accession>A0A1M5Z0M1</accession>
<reference evidence="3" key="1">
    <citation type="submission" date="2016-11" db="EMBL/GenBank/DDBJ databases">
        <authorList>
            <person name="Varghese N."/>
            <person name="Submissions S."/>
        </authorList>
    </citation>
    <scope>NUCLEOTIDE SEQUENCE [LARGE SCALE GENOMIC DNA]</scope>
    <source>
        <strain evidence="3">DSM 3071</strain>
    </source>
</reference>
<dbReference type="NCBIfam" id="TIGR00254">
    <property type="entry name" value="GGDEF"/>
    <property type="match status" value="1"/>
</dbReference>
<dbReference type="GeneID" id="89508387"/>
<dbReference type="GO" id="GO:0052621">
    <property type="term" value="F:diguanylate cyclase activity"/>
    <property type="evidence" value="ECO:0007669"/>
    <property type="project" value="TreeGrafter"/>
</dbReference>
<protein>
    <submittedName>
        <fullName evidence="2">Diguanylate cyclase (GGDEF) domain-containing protein</fullName>
    </submittedName>
</protein>
<dbReference type="STRING" id="1121131.SAMN02745229_01887"/>
<dbReference type="InterPro" id="IPR043128">
    <property type="entry name" value="Rev_trsase/Diguanyl_cyclase"/>
</dbReference>
<dbReference type="SMART" id="SM00267">
    <property type="entry name" value="GGDEF"/>
    <property type="match status" value="1"/>
</dbReference>
<dbReference type="InterPro" id="IPR029787">
    <property type="entry name" value="Nucleotide_cyclase"/>
</dbReference>
<dbReference type="PROSITE" id="PS50887">
    <property type="entry name" value="GGDEF"/>
    <property type="match status" value="1"/>
</dbReference>
<evidence type="ECO:0000313" key="3">
    <source>
        <dbReference type="Proteomes" id="UP000184278"/>
    </source>
</evidence>
<dbReference type="Gene3D" id="3.30.70.270">
    <property type="match status" value="1"/>
</dbReference>
<dbReference type="AlphaFoldDB" id="A0A1M5Z0M1"/>
<dbReference type="PANTHER" id="PTHR45138">
    <property type="entry name" value="REGULATORY COMPONENTS OF SENSORY TRANSDUCTION SYSTEM"/>
    <property type="match status" value="1"/>
</dbReference>
<dbReference type="Proteomes" id="UP000184278">
    <property type="component" value="Unassembled WGS sequence"/>
</dbReference>
<organism evidence="2 3">
    <name type="scientific">Butyrivibrio fibrisolvens DSM 3071</name>
    <dbReference type="NCBI Taxonomy" id="1121131"/>
    <lineage>
        <taxon>Bacteria</taxon>
        <taxon>Bacillati</taxon>
        <taxon>Bacillota</taxon>
        <taxon>Clostridia</taxon>
        <taxon>Lachnospirales</taxon>
        <taxon>Lachnospiraceae</taxon>
        <taxon>Butyrivibrio</taxon>
    </lineage>
</organism>